<comment type="caution">
    <text evidence="1">The sequence shown here is derived from an EMBL/GenBank/DDBJ whole genome shotgun (WGS) entry which is preliminary data.</text>
</comment>
<sequence length="137" mass="14728">MGWRGSKVFLNPLQGLGFGTGSGLNFWTDVEFGSVSGFGTGVGFWIKVGVGFWYWGSMSGIGIGFWDRDRGFSGLGSGSGFGSDVGVRVGFWDGGWSRVSVPGVEIEFRKTPHIPSWTPISNIVSDLECHLDLNPDS</sequence>
<proteinExistence type="predicted"/>
<dbReference type="EMBL" id="BTGU01000006">
    <property type="protein sequence ID" value="GMN36681.1"/>
    <property type="molecule type" value="Genomic_DNA"/>
</dbReference>
<gene>
    <name evidence="1" type="ORF">TIFTF001_006209</name>
</gene>
<name>A0AA88AA19_FICCA</name>
<evidence type="ECO:0000313" key="1">
    <source>
        <dbReference type="EMBL" id="GMN36681.1"/>
    </source>
</evidence>
<evidence type="ECO:0000313" key="2">
    <source>
        <dbReference type="Proteomes" id="UP001187192"/>
    </source>
</evidence>
<accession>A0AA88AA19</accession>
<reference evidence="1" key="1">
    <citation type="submission" date="2023-07" db="EMBL/GenBank/DDBJ databases">
        <title>draft genome sequence of fig (Ficus carica).</title>
        <authorList>
            <person name="Takahashi T."/>
            <person name="Nishimura K."/>
        </authorList>
    </citation>
    <scope>NUCLEOTIDE SEQUENCE</scope>
</reference>
<keyword evidence="2" id="KW-1185">Reference proteome</keyword>
<organism evidence="1 2">
    <name type="scientific">Ficus carica</name>
    <name type="common">Common fig</name>
    <dbReference type="NCBI Taxonomy" id="3494"/>
    <lineage>
        <taxon>Eukaryota</taxon>
        <taxon>Viridiplantae</taxon>
        <taxon>Streptophyta</taxon>
        <taxon>Embryophyta</taxon>
        <taxon>Tracheophyta</taxon>
        <taxon>Spermatophyta</taxon>
        <taxon>Magnoliopsida</taxon>
        <taxon>eudicotyledons</taxon>
        <taxon>Gunneridae</taxon>
        <taxon>Pentapetalae</taxon>
        <taxon>rosids</taxon>
        <taxon>fabids</taxon>
        <taxon>Rosales</taxon>
        <taxon>Moraceae</taxon>
        <taxon>Ficeae</taxon>
        <taxon>Ficus</taxon>
    </lineage>
</organism>
<dbReference type="Proteomes" id="UP001187192">
    <property type="component" value="Unassembled WGS sequence"/>
</dbReference>
<protein>
    <submittedName>
        <fullName evidence="1">Uncharacterized protein</fullName>
    </submittedName>
</protein>
<dbReference type="AlphaFoldDB" id="A0AA88AA19"/>